<dbReference type="InterPro" id="IPR017945">
    <property type="entry name" value="DHBP_synth_RibB-like_a/b_dom"/>
</dbReference>
<dbReference type="GO" id="GO:0005524">
    <property type="term" value="F:ATP binding"/>
    <property type="evidence" value="ECO:0007669"/>
    <property type="project" value="UniProtKB-KW"/>
</dbReference>
<dbReference type="Pfam" id="PF01300">
    <property type="entry name" value="Sua5_yciO_yrdC"/>
    <property type="match status" value="1"/>
</dbReference>
<dbReference type="GO" id="GO:0008033">
    <property type="term" value="P:tRNA processing"/>
    <property type="evidence" value="ECO:0007669"/>
    <property type="project" value="UniProtKB-KW"/>
</dbReference>
<keyword evidence="7" id="KW-0548">Nucleotidyltransferase</keyword>
<keyword evidence="8" id="KW-0547">Nucleotide-binding</keyword>
<gene>
    <name evidence="13" type="ORF">NCTC10186_00708</name>
</gene>
<keyword evidence="13" id="KW-0614">Plasmid</keyword>
<evidence type="ECO:0000256" key="8">
    <source>
        <dbReference type="ARBA" id="ARBA00022741"/>
    </source>
</evidence>
<comment type="subcellular location">
    <subcellularLocation>
        <location evidence="1">Cytoplasm</location>
    </subcellularLocation>
</comment>
<dbReference type="SUPFAM" id="SSF55821">
    <property type="entry name" value="YrdC/RibB"/>
    <property type="match status" value="1"/>
</dbReference>
<dbReference type="KEGG" id="mgal:NCTC10186_00708"/>
<sequence length="156" mass="17587">MNLKAKYSEIVICTTDTVVGIGGPINEEALSKIYELKKRPINKKIMILVGSIEQARTFWQWNEKADLMAQKLWPGANSIIINDQGFRMPNSPLLCEFLLQNGPLYMTSCNLSGEAPLSLEEAKKVFPDVSQFYDFGRPSGKPSTIYNLDTNKIIKR</sequence>
<dbReference type="PANTHER" id="PTHR17490:SF16">
    <property type="entry name" value="THREONYLCARBAMOYL-AMP SYNTHASE"/>
    <property type="match status" value="1"/>
</dbReference>
<dbReference type="EC" id="2.7.7.87" evidence="3"/>
<evidence type="ECO:0000256" key="2">
    <source>
        <dbReference type="ARBA" id="ARBA00007663"/>
    </source>
</evidence>
<keyword evidence="5" id="KW-0808">Transferase</keyword>
<evidence type="ECO:0000313" key="14">
    <source>
        <dbReference type="Proteomes" id="UP000289862"/>
    </source>
</evidence>
<comment type="similarity">
    <text evidence="2">Belongs to the SUA5 family.</text>
</comment>
<keyword evidence="14" id="KW-1185">Reference proteome</keyword>
<keyword evidence="9" id="KW-0067">ATP-binding</keyword>
<evidence type="ECO:0000256" key="9">
    <source>
        <dbReference type="ARBA" id="ARBA00022840"/>
    </source>
</evidence>
<dbReference type="InterPro" id="IPR050156">
    <property type="entry name" value="TC-AMP_synthase_SUA5"/>
</dbReference>
<dbReference type="AlphaFoldDB" id="A0A449B0D0"/>
<evidence type="ECO:0000256" key="6">
    <source>
        <dbReference type="ARBA" id="ARBA00022694"/>
    </source>
</evidence>
<geneLocation type="plasmid" evidence="13 14">
    <name>2</name>
</geneLocation>
<evidence type="ECO:0000256" key="5">
    <source>
        <dbReference type="ARBA" id="ARBA00022679"/>
    </source>
</evidence>
<accession>A0A449B0D0</accession>
<dbReference type="PROSITE" id="PS51163">
    <property type="entry name" value="YRDC"/>
    <property type="match status" value="1"/>
</dbReference>
<organism evidence="13 14">
    <name type="scientific">Mycoplasmopsis gallopavonis</name>
    <dbReference type="NCBI Taxonomy" id="76629"/>
    <lineage>
        <taxon>Bacteria</taxon>
        <taxon>Bacillati</taxon>
        <taxon>Mycoplasmatota</taxon>
        <taxon>Mycoplasmoidales</taxon>
        <taxon>Metamycoplasmataceae</taxon>
        <taxon>Mycoplasmopsis</taxon>
    </lineage>
</organism>
<dbReference type="InterPro" id="IPR006070">
    <property type="entry name" value="Sua5-like_dom"/>
</dbReference>
<evidence type="ECO:0000256" key="1">
    <source>
        <dbReference type="ARBA" id="ARBA00004496"/>
    </source>
</evidence>
<dbReference type="PANTHER" id="PTHR17490">
    <property type="entry name" value="SUA5"/>
    <property type="match status" value="1"/>
</dbReference>
<dbReference type="GO" id="GO:0006450">
    <property type="term" value="P:regulation of translational fidelity"/>
    <property type="evidence" value="ECO:0007669"/>
    <property type="project" value="TreeGrafter"/>
</dbReference>
<dbReference type="EMBL" id="LR215032">
    <property type="protein sequence ID" value="VEU73215.1"/>
    <property type="molecule type" value="Genomic_DNA"/>
</dbReference>
<evidence type="ECO:0000259" key="12">
    <source>
        <dbReference type="PROSITE" id="PS51163"/>
    </source>
</evidence>
<proteinExistence type="inferred from homology"/>
<keyword evidence="6" id="KW-0819">tRNA processing</keyword>
<dbReference type="GO" id="GO:0000049">
    <property type="term" value="F:tRNA binding"/>
    <property type="evidence" value="ECO:0007669"/>
    <property type="project" value="TreeGrafter"/>
</dbReference>
<evidence type="ECO:0000256" key="4">
    <source>
        <dbReference type="ARBA" id="ARBA00022490"/>
    </source>
</evidence>
<dbReference type="Proteomes" id="UP000289862">
    <property type="component" value="Plasmid 2"/>
</dbReference>
<name>A0A449B0D0_9BACT</name>
<keyword evidence="4" id="KW-0963">Cytoplasm</keyword>
<feature type="domain" description="YrdC-like" evidence="12">
    <location>
        <begin position="1"/>
        <end position="156"/>
    </location>
</feature>
<reference evidence="13 14" key="1">
    <citation type="submission" date="2019-01" db="EMBL/GenBank/DDBJ databases">
        <authorList>
            <consortium name="Pathogen Informatics"/>
        </authorList>
    </citation>
    <scope>NUCLEOTIDE SEQUENCE [LARGE SCALE GENOMIC DNA]</scope>
    <source>
        <strain evidence="13 14">NCTC10186</strain>
        <plasmid evidence="14">2</plasmid>
    </source>
</reference>
<comment type="catalytic activity">
    <reaction evidence="11">
        <text>L-threonine + hydrogencarbonate + ATP = L-threonylcarbamoyladenylate + diphosphate + H2O</text>
        <dbReference type="Rhea" id="RHEA:36407"/>
        <dbReference type="ChEBI" id="CHEBI:15377"/>
        <dbReference type="ChEBI" id="CHEBI:17544"/>
        <dbReference type="ChEBI" id="CHEBI:30616"/>
        <dbReference type="ChEBI" id="CHEBI:33019"/>
        <dbReference type="ChEBI" id="CHEBI:57926"/>
        <dbReference type="ChEBI" id="CHEBI:73682"/>
        <dbReference type="EC" id="2.7.7.87"/>
    </reaction>
</comment>
<evidence type="ECO:0000256" key="11">
    <source>
        <dbReference type="ARBA" id="ARBA00048366"/>
    </source>
</evidence>
<dbReference type="GO" id="GO:0005737">
    <property type="term" value="C:cytoplasm"/>
    <property type="evidence" value="ECO:0007669"/>
    <property type="project" value="UniProtKB-SubCell"/>
</dbReference>
<dbReference type="GO" id="GO:0061710">
    <property type="term" value="F:L-threonylcarbamoyladenylate synthase"/>
    <property type="evidence" value="ECO:0007669"/>
    <property type="project" value="UniProtKB-EC"/>
</dbReference>
<protein>
    <recommendedName>
        <fullName evidence="10">L-threonylcarbamoyladenylate synthase</fullName>
        <ecNumber evidence="3">2.7.7.87</ecNumber>
    </recommendedName>
    <alternativeName>
        <fullName evidence="10">L-threonylcarbamoyladenylate synthase</fullName>
    </alternativeName>
</protein>
<dbReference type="RefSeq" id="WP_129724741.1">
    <property type="nucleotide sequence ID" value="NZ_LR215032.1"/>
</dbReference>
<evidence type="ECO:0000256" key="7">
    <source>
        <dbReference type="ARBA" id="ARBA00022695"/>
    </source>
</evidence>
<evidence type="ECO:0000313" key="13">
    <source>
        <dbReference type="EMBL" id="VEU73215.1"/>
    </source>
</evidence>
<evidence type="ECO:0000256" key="10">
    <source>
        <dbReference type="ARBA" id="ARBA00029774"/>
    </source>
</evidence>
<dbReference type="Gene3D" id="3.90.870.10">
    <property type="entry name" value="DHBP synthase"/>
    <property type="match status" value="1"/>
</dbReference>
<evidence type="ECO:0000256" key="3">
    <source>
        <dbReference type="ARBA" id="ARBA00012584"/>
    </source>
</evidence>
<dbReference type="GO" id="GO:0003725">
    <property type="term" value="F:double-stranded RNA binding"/>
    <property type="evidence" value="ECO:0007669"/>
    <property type="project" value="InterPro"/>
</dbReference>